<dbReference type="EMBL" id="QNRQ01000001">
    <property type="protein sequence ID" value="RBP43512.1"/>
    <property type="molecule type" value="Genomic_DNA"/>
</dbReference>
<protein>
    <submittedName>
        <fullName evidence="2">Uncharacterized protein DUF2818</fullName>
    </submittedName>
</protein>
<dbReference type="Proteomes" id="UP000253628">
    <property type="component" value="Unassembled WGS sequence"/>
</dbReference>
<name>A0A366HMG8_9BURK</name>
<dbReference type="InterPro" id="IPR016768">
    <property type="entry name" value="UCP019883"/>
</dbReference>
<keyword evidence="1" id="KW-1133">Transmembrane helix</keyword>
<feature type="transmembrane region" description="Helical" evidence="1">
    <location>
        <begin position="6"/>
        <end position="24"/>
    </location>
</feature>
<feature type="transmembrane region" description="Helical" evidence="1">
    <location>
        <begin position="81"/>
        <end position="103"/>
    </location>
</feature>
<evidence type="ECO:0000313" key="2">
    <source>
        <dbReference type="EMBL" id="RBP43512.1"/>
    </source>
</evidence>
<organism evidence="2 3">
    <name type="scientific">Eoetvoesiella caeni</name>
    <dbReference type="NCBI Taxonomy" id="645616"/>
    <lineage>
        <taxon>Bacteria</taxon>
        <taxon>Pseudomonadati</taxon>
        <taxon>Pseudomonadota</taxon>
        <taxon>Betaproteobacteria</taxon>
        <taxon>Burkholderiales</taxon>
        <taxon>Alcaligenaceae</taxon>
        <taxon>Eoetvoesiella</taxon>
    </lineage>
</organism>
<evidence type="ECO:0000256" key="1">
    <source>
        <dbReference type="SAM" id="Phobius"/>
    </source>
</evidence>
<dbReference type="AlphaFoldDB" id="A0A366HMG8"/>
<keyword evidence="1" id="KW-0472">Membrane</keyword>
<comment type="caution">
    <text evidence="2">The sequence shown here is derived from an EMBL/GenBank/DDBJ whole genome shotgun (WGS) entry which is preliminary data.</text>
</comment>
<keyword evidence="3" id="KW-1185">Reference proteome</keyword>
<reference evidence="2 3" key="1">
    <citation type="submission" date="2018-06" db="EMBL/GenBank/DDBJ databases">
        <title>Genomic Encyclopedia of Type Strains, Phase IV (KMG-IV): sequencing the most valuable type-strain genomes for metagenomic binning, comparative biology and taxonomic classification.</title>
        <authorList>
            <person name="Goeker M."/>
        </authorList>
    </citation>
    <scope>NUCLEOTIDE SEQUENCE [LARGE SCALE GENOMIC DNA]</scope>
    <source>
        <strain evidence="2 3">DSM 25520</strain>
    </source>
</reference>
<dbReference type="Pfam" id="PF10993">
    <property type="entry name" value="DUF2818"/>
    <property type="match status" value="2"/>
</dbReference>
<keyword evidence="1" id="KW-0812">Transmembrane</keyword>
<gene>
    <name evidence="2" type="ORF">DFR37_101644</name>
</gene>
<feature type="transmembrane region" description="Helical" evidence="1">
    <location>
        <begin position="115"/>
        <end position="136"/>
    </location>
</feature>
<accession>A0A366HMG8</accession>
<sequence>MDQLVAVWILIVLALITANLPFVLERPLLALPWAQHGEDRRPGWLRLLESLVFFVLLAGLLYAIVGWVGGSLVMASDAASVGLFLFKIAVLAVAVVLLLSYPGWRDTNKSVHKSFFVRLLEVLALYALLGALGFAFEINIGNFFAKDWEFYAITLSLYLVLGYPGFVYRYLMRHGRNRG</sequence>
<proteinExistence type="predicted"/>
<evidence type="ECO:0000313" key="3">
    <source>
        <dbReference type="Proteomes" id="UP000253628"/>
    </source>
</evidence>
<feature type="transmembrane region" description="Helical" evidence="1">
    <location>
        <begin position="44"/>
        <end position="69"/>
    </location>
</feature>
<dbReference type="OrthoDB" id="5785537at2"/>
<feature type="transmembrane region" description="Helical" evidence="1">
    <location>
        <begin position="148"/>
        <end position="171"/>
    </location>
</feature>